<dbReference type="InterPro" id="IPR018511">
    <property type="entry name" value="Hemolysin-typ_Ca-bd_CS"/>
</dbReference>
<dbReference type="InterPro" id="IPR015919">
    <property type="entry name" value="Cadherin-like_sf"/>
</dbReference>
<sequence>MVDGFYGATTSTSLPFTDNSDFDRNAEAHEPSAVLIVDSTVEDAAVLLDGLDPHIHVVRTEDGKLDDAIQSLEALSPAGAVHILTHGEPGAFNLAGERIDAAYIESHTSIANALAHVAASASSVALWACNVAKDSVGQSFVKALTSLTGANVYAAQAPVGAAAQGGSWFIGTQAPFSRQALEAYPHTLPTFDFTGGTLGTASGADSIADNEFQETESGVTMTVAFDDGSATADDDATLPNLTVQDLSGDYLRSSGGINVTTVTVSFDSAIQVDSFVIGVQSGTVPGTYTFTPVGTGSAFTMTAPDDFTNSATTVVTPADWTSVTSFTVTSSNGQWDAVVDTVTFTLPANNAPTVSGAPTDITVTEDTASSVDLSAVTFADADSGDTLTVTLKVDSGTFSTPADGSGEGAGVDETLVNSTTITLVGDPDDINSYLDTASNIQYTGASNASGGDAATLTIAATDGTDSAANNDVNIDITAVNDDPTISGLAADVTVTEDTASNLDLSASAIADVDSTGTITTYLIASAGTLAATSGGSVTVSGSGSGTLTLSGTIANINTFLDTASNVTYTGASNANGNDAATLTVRANDGDGSGNVDLGTVNLDITAVNDDPEISGLASDVTVTEDTASNLDLSASAFSDVDSSGTVTVYLIAGAGTMTATSGGSVTVGGSGTGTLSLSGTFTNINSFLDTASNVQYTGASDASGNDATTLTVRANDGDGSGNVDLGTVNVDITAVNDDPTLSGLPADVTVTEDTASSVDLSAANFGDVDSSSITVTLTASAGTFSTPASGAGAGAGVTATLVNSTTITLAGAPDDIDTYLDTASNIQYTGASNTSGNDAATITVTANDGDGSGDVSLGTVNLDITAVNDDPTISGLATDVTVTEDAASDLDLSASAFADVDSAGTVTVYLIAGAGTMTATSGGSVTVGGSGTGTLSLSGTFTNINSFLDTASNVQYTGASDASGNDATTITVRANDGDGSGNVDLGTVNVDITAVNDAPVLDSGQSPTLTAIDEDAGDDDGSGADGDDDATNDANNGGTTVATMVVDSSITDADGSAVESIAVTTVDNTNGVWQYSTDSGTSWNNFSGTTGTSVDIETSARLLDSADMIRFVPDADYNGSATITFRAWDETSGTAGGTANASSNGGSTAFSSASDTASITVNAVNDAPTFAGLDGAPSFTEGGSVVTFDSDVTISDLELDAADDFSGASLTIARNGGADSNDDFDFDTSGASFTLSGGNLQSGGQTFATFTDSSGTLTINFTSGSTAATGALVDDVLQRITYQNTSDDPASSAQMDWTFSDGTDSDSGSTTVSITGVNDEPTLTATGQDPTFTEGGSNQDLFSGVTIDTVESGQTITGMTITVTDVSDTGEEFMEIDGSSIDITQADSGTTTTNSLSYSVAFSSGTATITLSGSLSEVAAQTLVDGLTYGHTGDDPTTGSSRVVALTSITDSGSNTGDNDNVAALAVSSTVSITAVNDAPVVSNLNGDNASEIVAGDGAQDVTDLNDVTVTNADSSDYNGGFITLSQSSGTTNGDWSVDGTNVTSGGDATISAGETIQVGGVSIGTVDATDDGQGGTLTINFSSANATNANVQTLIQNLELSAATGLGDRSFTLVLNDGDGTANSGDEDTAATFTVGVTGNPPAIGNLDGDSLTFTEGDSATLIDVSSNATLTDADSSNFDGGNMTVTFQSGGQAAEDLLTLDTSGTVSLAGTTAGSNVSVSGTVVGTLGNNISAGNDLVINFNTDATPARVQELLQAVQYNNVGGDNPTDGDRVVRVTITDAASNAATGTADITVNVDPVNDAASGASLPTDVTVTEDTASDVDLSAADFTDPDSASVTVTLTIDDGTFSTPADGAGVGVDETLVSSTEITLAGNADDIDTYLDTASNIQYTGSSNTNGGDAATITVTVNDGDGSGDVAVGTVNIDITAVNDDPTVASLPTDVTVTEDTASNVDLSAANFGDVDSATITVTLTLDDGTFSSPADGAGVGSGVTETLVSSTVITLVGDADDIDTYLDTASNIQYTGSADTNGDNAATITVTANDGDGSGDVAMGTVNIDITAVNDDPTGASLPTDVTVTEDTASDVDLSAADFGDVDSASITVTLTLSDGTFGTPADGAGVGVTATLANSTTITLAGDADDIDTYLDTASNIQYTSAANADTDDAATITVTANDGDGSGDVAIATVNVDVTGVNDLPTSSGGSISTAEDSNKTFASSNFNFSDVDTGDTLQSVRIDTLPSTGTLKLSGVNVTAGDVIAVGDIGNLTFNPPSNQSGSTSFTYSVNDGTGFATSTATMNISISARNDAPTNVSLSNSSVQEVVPGAVVGTVSASDVDDSSLTYTVSDNRFTIDSNNQLKLKAGQILDFETEPTVTVTLTATDDDGASDSDDFTITVIDVNEIINGGSNDDTIDGTDNDDYVQSGSGNNRIRTGGGKDTIDGGDGNDDIGGGNDDDFLKGGGGNDTVDGGLGNDLVYAGLGDLGDDTVLGSGGFDSLGGGAGNDKLDGGDNDDLLWGRFGDDTVDGGTGDDMLYNGEGSDTVMGGTGDDTLWAGAGDDVLSGGSGEDVFIFGTASGNDTISDFELANDTLDLQYSGAGFDALADVQAAASDVTQNGEAGLLIDLGNGQSVFLIGLDTGDLASMTVTL</sequence>
<gene>
    <name evidence="5" type="ORF">SAMN04488071_0050</name>
</gene>
<dbReference type="Gene3D" id="2.60.40.60">
    <property type="entry name" value="Cadherins"/>
    <property type="match status" value="1"/>
</dbReference>
<evidence type="ECO:0000256" key="1">
    <source>
        <dbReference type="ARBA" id="ARBA00004613"/>
    </source>
</evidence>
<dbReference type="Proteomes" id="UP000183685">
    <property type="component" value="Unassembled WGS sequence"/>
</dbReference>
<dbReference type="PANTHER" id="PTHR38340">
    <property type="entry name" value="S-LAYER PROTEIN"/>
    <property type="match status" value="1"/>
</dbReference>
<evidence type="ECO:0000313" key="6">
    <source>
        <dbReference type="Proteomes" id="UP000183685"/>
    </source>
</evidence>
<evidence type="ECO:0000259" key="4">
    <source>
        <dbReference type="PROSITE" id="PS50268"/>
    </source>
</evidence>
<dbReference type="SUPFAM" id="SSF51120">
    <property type="entry name" value="beta-Roll"/>
    <property type="match status" value="1"/>
</dbReference>
<keyword evidence="6" id="KW-1185">Reference proteome</keyword>
<evidence type="ECO:0000256" key="2">
    <source>
        <dbReference type="ARBA" id="ARBA00022525"/>
    </source>
</evidence>
<accession>A0A1G6T0V7</accession>
<organism evidence="5 6">
    <name type="scientific">Kordiimonas lacus</name>
    <dbReference type="NCBI Taxonomy" id="637679"/>
    <lineage>
        <taxon>Bacteria</taxon>
        <taxon>Pseudomonadati</taxon>
        <taxon>Pseudomonadota</taxon>
        <taxon>Alphaproteobacteria</taxon>
        <taxon>Kordiimonadales</taxon>
        <taxon>Kordiimonadaceae</taxon>
        <taxon>Kordiimonas</taxon>
    </lineage>
</organism>
<feature type="region of interest" description="Disordered" evidence="3">
    <location>
        <begin position="2420"/>
        <end position="2458"/>
    </location>
</feature>
<dbReference type="STRING" id="637679.GCA_001550055_00838"/>
<dbReference type="CDD" id="cd11304">
    <property type="entry name" value="Cadherin_repeat"/>
    <property type="match status" value="1"/>
</dbReference>
<feature type="domain" description="Cadherin" evidence="4">
    <location>
        <begin position="355"/>
        <end position="485"/>
    </location>
</feature>
<dbReference type="InterPro" id="IPR002126">
    <property type="entry name" value="Cadherin-like_dom"/>
</dbReference>
<name>A0A1G6T0V7_9PROT</name>
<evidence type="ECO:0000313" key="5">
    <source>
        <dbReference type="EMBL" id="SDD22156.1"/>
    </source>
</evidence>
<dbReference type="EMBL" id="FNAK01000001">
    <property type="protein sequence ID" value="SDD22156.1"/>
    <property type="molecule type" value="Genomic_DNA"/>
</dbReference>
<feature type="region of interest" description="Disordered" evidence="3">
    <location>
        <begin position="1301"/>
        <end position="1339"/>
    </location>
</feature>
<dbReference type="GO" id="GO:0005576">
    <property type="term" value="C:extracellular region"/>
    <property type="evidence" value="ECO:0007669"/>
    <property type="project" value="UniProtKB-SubCell"/>
</dbReference>
<proteinExistence type="predicted"/>
<evidence type="ECO:0000256" key="3">
    <source>
        <dbReference type="SAM" id="MobiDB-lite"/>
    </source>
</evidence>
<dbReference type="Pfam" id="PF00353">
    <property type="entry name" value="HemolysinCabind"/>
    <property type="match status" value="4"/>
</dbReference>
<dbReference type="PRINTS" id="PR00313">
    <property type="entry name" value="CABNDNGRPT"/>
</dbReference>
<keyword evidence="2" id="KW-0964">Secreted</keyword>
<feature type="region of interest" description="Disordered" evidence="3">
    <location>
        <begin position="998"/>
        <end position="1039"/>
    </location>
</feature>
<dbReference type="OrthoDB" id="9816366at2"/>
<dbReference type="PANTHER" id="PTHR38340:SF1">
    <property type="entry name" value="S-LAYER PROTEIN"/>
    <property type="match status" value="1"/>
</dbReference>
<dbReference type="PROSITE" id="PS50268">
    <property type="entry name" value="CADHERIN_2"/>
    <property type="match status" value="2"/>
</dbReference>
<dbReference type="SMART" id="SM00112">
    <property type="entry name" value="CA"/>
    <property type="match status" value="1"/>
</dbReference>
<feature type="domain" description="Cadherin" evidence="4">
    <location>
        <begin position="2318"/>
        <end position="2399"/>
    </location>
</feature>
<feature type="compositionally biased region" description="Low complexity" evidence="3">
    <location>
        <begin position="1301"/>
        <end position="1316"/>
    </location>
</feature>
<dbReference type="InterPro" id="IPR001343">
    <property type="entry name" value="Hemolysn_Ca-bd"/>
</dbReference>
<dbReference type="RefSeq" id="WP_068309136.1">
    <property type="nucleotide sequence ID" value="NZ_FNAK01000001.1"/>
</dbReference>
<dbReference type="InterPro" id="IPR011049">
    <property type="entry name" value="Serralysin-like_metalloprot_C"/>
</dbReference>
<protein>
    <recommendedName>
        <fullName evidence="4">Cadherin domain-containing protein</fullName>
    </recommendedName>
</protein>
<dbReference type="GO" id="GO:0005509">
    <property type="term" value="F:calcium ion binding"/>
    <property type="evidence" value="ECO:0007669"/>
    <property type="project" value="InterPro"/>
</dbReference>
<dbReference type="InterPro" id="IPR025592">
    <property type="entry name" value="DUF4347"/>
</dbReference>
<dbReference type="Pfam" id="PF14252">
    <property type="entry name" value="DUF4347"/>
    <property type="match status" value="1"/>
</dbReference>
<dbReference type="Pfam" id="PF17963">
    <property type="entry name" value="Big_9"/>
    <property type="match status" value="1"/>
</dbReference>
<comment type="subcellular location">
    <subcellularLocation>
        <location evidence="1">Secreted</location>
    </subcellularLocation>
</comment>
<dbReference type="PROSITE" id="PS00330">
    <property type="entry name" value="HEMOLYSIN_CALCIUM"/>
    <property type="match status" value="1"/>
</dbReference>
<feature type="compositionally biased region" description="Acidic residues" evidence="3">
    <location>
        <begin position="1012"/>
        <end position="1031"/>
    </location>
</feature>
<feature type="compositionally biased region" description="Polar residues" evidence="3">
    <location>
        <begin position="1321"/>
        <end position="1339"/>
    </location>
</feature>
<dbReference type="GO" id="GO:0007156">
    <property type="term" value="P:homophilic cell adhesion via plasma membrane adhesion molecules"/>
    <property type="evidence" value="ECO:0007669"/>
    <property type="project" value="InterPro"/>
</dbReference>
<dbReference type="InterPro" id="IPR050557">
    <property type="entry name" value="RTX_toxin/Mannuronan_C5-epim"/>
</dbReference>
<dbReference type="GO" id="GO:0016020">
    <property type="term" value="C:membrane"/>
    <property type="evidence" value="ECO:0007669"/>
    <property type="project" value="InterPro"/>
</dbReference>
<dbReference type="SUPFAM" id="SSF49313">
    <property type="entry name" value="Cadherin-like"/>
    <property type="match status" value="1"/>
</dbReference>
<reference evidence="5 6" key="1">
    <citation type="submission" date="2016-10" db="EMBL/GenBank/DDBJ databases">
        <authorList>
            <person name="de Groot N.N."/>
        </authorList>
    </citation>
    <scope>NUCLEOTIDE SEQUENCE [LARGE SCALE GENOMIC DNA]</scope>
    <source>
        <strain evidence="5 6">CGMCC 1.9109</strain>
    </source>
</reference>